<dbReference type="EMBL" id="LSSL01005121">
    <property type="protein sequence ID" value="OLY79022.1"/>
    <property type="molecule type" value="Genomic_DNA"/>
</dbReference>
<dbReference type="Proteomes" id="UP000187455">
    <property type="component" value="Unassembled WGS sequence"/>
</dbReference>
<dbReference type="InterPro" id="IPR010159">
    <property type="entry name" value="N-acyl_aa_amidohydrolase"/>
</dbReference>
<sequence>MTLSEPESVTRFRRFLQINTMHPNPDYYACAKFLVDQGAEIGLVTKTVEPVKGKPVVILKLEGESPSEKSLLLSCHTDVVPVFPEFWTHEPFAADRVQTDTGDFKIFARGSQDMKVTGSMYLEALRLIVDSGKKLKRNVYVVFAPDEEIGGADGVKAFVETDDFKELNAGFDLDEGLPSADHRSTVLYAERTLSQVVFTANGNTGHGSQFIEGTAIEKLLPVINELMALREKEKIKLDALNDEGSNVRSGEVTSVNLTQIGGGKQPNVVPATYSVTFDIRVTPNIDLEEFRSWLRDLAAKNDVDMQILAPDEGRTITKLDRSNPFINTFLTVLESKEIQIEPIICPGATDARFVRLKGVPALGFNPMRHQKLLAHDHDEHVLESEYLYGIGIYQSLIEELANV</sequence>
<dbReference type="STRING" id="133383.A0A1R0GQ52"/>
<evidence type="ECO:0000256" key="6">
    <source>
        <dbReference type="PIRSR" id="PIRSR036696-2"/>
    </source>
</evidence>
<dbReference type="SUPFAM" id="SSF53187">
    <property type="entry name" value="Zn-dependent exopeptidases"/>
    <property type="match status" value="1"/>
</dbReference>
<dbReference type="GO" id="GO:0005737">
    <property type="term" value="C:cytoplasm"/>
    <property type="evidence" value="ECO:0007669"/>
    <property type="project" value="InterPro"/>
</dbReference>
<feature type="domain" description="Peptidase M20 dimerisation" evidence="7">
    <location>
        <begin position="188"/>
        <end position="302"/>
    </location>
</feature>
<feature type="binding site" evidence="6">
    <location>
        <position position="375"/>
    </location>
    <ligand>
        <name>Zn(2+)</name>
        <dbReference type="ChEBI" id="CHEBI:29105"/>
        <label>2</label>
    </ligand>
</feature>
<evidence type="ECO:0000256" key="5">
    <source>
        <dbReference type="PIRSR" id="PIRSR036696-1"/>
    </source>
</evidence>
<keyword evidence="2" id="KW-0963">Cytoplasm</keyword>
<dbReference type="PIRSF" id="PIRSF036696">
    <property type="entry name" value="ACY-1"/>
    <property type="match status" value="1"/>
</dbReference>
<evidence type="ECO:0000313" key="9">
    <source>
        <dbReference type="Proteomes" id="UP000187455"/>
    </source>
</evidence>
<protein>
    <submittedName>
        <fullName evidence="8">Aminoacylase-1</fullName>
    </submittedName>
</protein>
<dbReference type="AlphaFoldDB" id="A0A1R0GQ52"/>
<dbReference type="PANTHER" id="PTHR45892:SF1">
    <property type="entry name" value="AMINOACYLASE-1"/>
    <property type="match status" value="1"/>
</dbReference>
<dbReference type="NCBIfam" id="TIGR01880">
    <property type="entry name" value="Ac-peptdase-euk"/>
    <property type="match status" value="1"/>
</dbReference>
<gene>
    <name evidence="8" type="ORF">AYI68_g6919</name>
</gene>
<dbReference type="InterPro" id="IPR002933">
    <property type="entry name" value="Peptidase_M20"/>
</dbReference>
<evidence type="ECO:0000259" key="7">
    <source>
        <dbReference type="Pfam" id="PF07687"/>
    </source>
</evidence>
<feature type="binding site" evidence="6">
    <location>
        <position position="148"/>
    </location>
    <ligand>
        <name>Zn(2+)</name>
        <dbReference type="ChEBI" id="CHEBI:29105"/>
        <label>2</label>
    </ligand>
</feature>
<dbReference type="GO" id="GO:0006520">
    <property type="term" value="P:amino acid metabolic process"/>
    <property type="evidence" value="ECO:0007669"/>
    <property type="project" value="InterPro"/>
</dbReference>
<accession>A0A1R0GQ52</accession>
<organism evidence="8 9">
    <name type="scientific">Smittium mucronatum</name>
    <dbReference type="NCBI Taxonomy" id="133383"/>
    <lineage>
        <taxon>Eukaryota</taxon>
        <taxon>Fungi</taxon>
        <taxon>Fungi incertae sedis</taxon>
        <taxon>Zoopagomycota</taxon>
        <taxon>Kickxellomycotina</taxon>
        <taxon>Harpellomycetes</taxon>
        <taxon>Harpellales</taxon>
        <taxon>Legeriomycetaceae</taxon>
        <taxon>Smittium</taxon>
    </lineage>
</organism>
<evidence type="ECO:0000256" key="2">
    <source>
        <dbReference type="ARBA" id="ARBA00022490"/>
    </source>
</evidence>
<feature type="binding site" evidence="6">
    <location>
        <position position="76"/>
    </location>
    <ligand>
        <name>Zn(2+)</name>
        <dbReference type="ChEBI" id="CHEBI:29105"/>
        <label>1</label>
    </ligand>
</feature>
<evidence type="ECO:0000256" key="1">
    <source>
        <dbReference type="ARBA" id="ARBA00006247"/>
    </source>
</evidence>
<dbReference type="PANTHER" id="PTHR45892">
    <property type="entry name" value="AMINOACYLASE-1"/>
    <property type="match status" value="1"/>
</dbReference>
<comment type="similarity">
    <text evidence="1">Belongs to the peptidase M20A family.</text>
</comment>
<comment type="cofactor">
    <cofactor evidence="6">
        <name>Zn(2+)</name>
        <dbReference type="ChEBI" id="CHEBI:29105"/>
    </cofactor>
    <text evidence="6">Binds 2 Zn(2+) ions per subunit.</text>
</comment>
<feature type="binding site" evidence="6">
    <location>
        <position position="113"/>
    </location>
    <ligand>
        <name>Zn(2+)</name>
        <dbReference type="ChEBI" id="CHEBI:29105"/>
        <label>1</label>
    </ligand>
</feature>
<keyword evidence="4 6" id="KW-0862">Zinc</keyword>
<proteinExistence type="inferred from homology"/>
<dbReference type="Pfam" id="PF01546">
    <property type="entry name" value="Peptidase_M20"/>
    <property type="match status" value="1"/>
</dbReference>
<dbReference type="OrthoDB" id="10059875at2759"/>
<dbReference type="GO" id="GO:0046872">
    <property type="term" value="F:metal ion binding"/>
    <property type="evidence" value="ECO:0007669"/>
    <property type="project" value="UniProtKB-KW"/>
</dbReference>
<keyword evidence="3 6" id="KW-0479">Metal-binding</keyword>
<dbReference type="Pfam" id="PF07687">
    <property type="entry name" value="M20_dimer"/>
    <property type="match status" value="1"/>
</dbReference>
<dbReference type="Gene3D" id="3.30.70.360">
    <property type="match status" value="1"/>
</dbReference>
<evidence type="ECO:0000256" key="4">
    <source>
        <dbReference type="ARBA" id="ARBA00022833"/>
    </source>
</evidence>
<dbReference type="Gene3D" id="3.40.630.10">
    <property type="entry name" value="Zn peptidases"/>
    <property type="match status" value="1"/>
</dbReference>
<evidence type="ECO:0000256" key="3">
    <source>
        <dbReference type="ARBA" id="ARBA00022723"/>
    </source>
</evidence>
<feature type="active site" description="Proton acceptor" evidence="5">
    <location>
        <position position="147"/>
    </location>
</feature>
<reference evidence="8 9" key="1">
    <citation type="journal article" date="2016" name="Mol. Biol. Evol.">
        <title>Genome-Wide Survey of Gut Fungi (Harpellales) Reveals the First Horizontally Transferred Ubiquitin Gene from a Mosquito Host.</title>
        <authorList>
            <person name="Wang Y."/>
            <person name="White M.M."/>
            <person name="Kvist S."/>
            <person name="Moncalvo J.M."/>
        </authorList>
    </citation>
    <scope>NUCLEOTIDE SEQUENCE [LARGE SCALE GENOMIC DNA]</scope>
    <source>
        <strain evidence="8 9">ALG-7-W6</strain>
    </source>
</reference>
<dbReference type="InterPro" id="IPR036264">
    <property type="entry name" value="Bact_exopeptidase_dim_dom"/>
</dbReference>
<evidence type="ECO:0000313" key="8">
    <source>
        <dbReference type="EMBL" id="OLY79022.1"/>
    </source>
</evidence>
<feature type="binding site" evidence="6">
    <location>
        <position position="175"/>
    </location>
    <ligand>
        <name>Zn(2+)</name>
        <dbReference type="ChEBI" id="CHEBI:29105"/>
        <label>1</label>
    </ligand>
</feature>
<feature type="active site" evidence="5">
    <location>
        <position position="78"/>
    </location>
</feature>
<dbReference type="SUPFAM" id="SSF55031">
    <property type="entry name" value="Bacterial exopeptidase dimerisation domain"/>
    <property type="match status" value="1"/>
</dbReference>
<dbReference type="InterPro" id="IPR052083">
    <property type="entry name" value="Aminoacylase-1_M20A"/>
</dbReference>
<name>A0A1R0GQ52_9FUNG</name>
<dbReference type="Gene3D" id="1.10.150.900">
    <property type="match status" value="1"/>
</dbReference>
<dbReference type="GO" id="GO:0004046">
    <property type="term" value="F:aminoacylase activity"/>
    <property type="evidence" value="ECO:0007669"/>
    <property type="project" value="InterPro"/>
</dbReference>
<keyword evidence="9" id="KW-1185">Reference proteome</keyword>
<feature type="binding site" evidence="6">
    <location>
        <position position="113"/>
    </location>
    <ligand>
        <name>Zn(2+)</name>
        <dbReference type="ChEBI" id="CHEBI:29105"/>
        <label>2</label>
    </ligand>
</feature>
<comment type="caution">
    <text evidence="8">The sequence shown here is derived from an EMBL/GenBank/DDBJ whole genome shotgun (WGS) entry which is preliminary data.</text>
</comment>
<dbReference type="InterPro" id="IPR011650">
    <property type="entry name" value="Peptidase_M20_dimer"/>
</dbReference>